<organism evidence="1 2">
    <name type="scientific">Anaerobutyricum soehngenii</name>
    <dbReference type="NCBI Taxonomy" id="105843"/>
    <lineage>
        <taxon>Bacteria</taxon>
        <taxon>Bacillati</taxon>
        <taxon>Bacillota</taxon>
        <taxon>Clostridia</taxon>
        <taxon>Lachnospirales</taxon>
        <taxon>Lachnospiraceae</taxon>
        <taxon>Anaerobutyricum</taxon>
    </lineage>
</organism>
<reference evidence="1 2" key="1">
    <citation type="submission" date="2019-08" db="EMBL/GenBank/DDBJ databases">
        <title>In-depth cultivation of the pig gut microbiome towards novel bacterial diversity and tailored functional studies.</title>
        <authorList>
            <person name="Wylensek D."/>
            <person name="Hitch T.C.A."/>
            <person name="Clavel T."/>
        </authorList>
    </citation>
    <scope>NUCLEOTIDE SEQUENCE [LARGE SCALE GENOMIC DNA]</scope>
    <source>
        <strain evidence="1 2">BSM-383-APC-4H</strain>
    </source>
</reference>
<accession>A0A6N7YHA7</accession>
<proteinExistence type="predicted"/>
<dbReference type="Proteomes" id="UP000433359">
    <property type="component" value="Unassembled WGS sequence"/>
</dbReference>
<name>A0A6N7YHA7_9FIRM</name>
<protein>
    <submittedName>
        <fullName evidence="1">Uncharacterized protein</fullName>
    </submittedName>
</protein>
<gene>
    <name evidence="1" type="ORF">FYJ25_12340</name>
</gene>
<evidence type="ECO:0000313" key="1">
    <source>
        <dbReference type="EMBL" id="MSU83095.1"/>
    </source>
</evidence>
<comment type="caution">
    <text evidence="1">The sequence shown here is derived from an EMBL/GenBank/DDBJ whole genome shotgun (WGS) entry which is preliminary data.</text>
</comment>
<dbReference type="RefSeq" id="WP_154432771.1">
    <property type="nucleotide sequence ID" value="NZ_VULP01000031.1"/>
</dbReference>
<sequence length="143" mass="16597">MIKENNYIQLPPLRRDTDLKVVMALWEYVKMPEESRQKVLAFLDESEKYNPSGELPPLDYLQSLPVEDINDFDKVMGKIINDIIVEACDLACWVYVCKFIEGLSLEQIVEQNRSAEQFIAALFSMFDKYIDIPDNDSNNIRPS</sequence>
<dbReference type="AlphaFoldDB" id="A0A6N7YHA7"/>
<dbReference type="EMBL" id="VULP01000031">
    <property type="protein sequence ID" value="MSU83095.1"/>
    <property type="molecule type" value="Genomic_DNA"/>
</dbReference>
<evidence type="ECO:0000313" key="2">
    <source>
        <dbReference type="Proteomes" id="UP000433359"/>
    </source>
</evidence>